<name>A0A367LMW5_9HYPO</name>
<feature type="transmembrane region" description="Helical" evidence="2">
    <location>
        <begin position="125"/>
        <end position="152"/>
    </location>
</feature>
<keyword evidence="2" id="KW-0472">Membrane</keyword>
<evidence type="ECO:0000313" key="3">
    <source>
        <dbReference type="EMBL" id="RCI15784.1"/>
    </source>
</evidence>
<keyword evidence="4" id="KW-1185">Reference proteome</keyword>
<feature type="region of interest" description="Disordered" evidence="1">
    <location>
        <begin position="163"/>
        <end position="197"/>
    </location>
</feature>
<protein>
    <submittedName>
        <fullName evidence="3">Uncharacterized protein</fullName>
    </submittedName>
</protein>
<evidence type="ECO:0000256" key="1">
    <source>
        <dbReference type="SAM" id="MobiDB-lite"/>
    </source>
</evidence>
<dbReference type="EMBL" id="LKCN02000001">
    <property type="protein sequence ID" value="RCI15784.1"/>
    <property type="molecule type" value="Genomic_DNA"/>
</dbReference>
<comment type="caution">
    <text evidence="3">The sequence shown here is derived from an EMBL/GenBank/DDBJ whole genome shotgun (WGS) entry which is preliminary data.</text>
</comment>
<keyword evidence="2" id="KW-0812">Transmembrane</keyword>
<keyword evidence="2" id="KW-1133">Transmembrane helix</keyword>
<dbReference type="OrthoDB" id="159299at2759"/>
<accession>A0A367LMW5</accession>
<feature type="compositionally biased region" description="Polar residues" evidence="1">
    <location>
        <begin position="171"/>
        <end position="185"/>
    </location>
</feature>
<evidence type="ECO:0000313" key="4">
    <source>
        <dbReference type="Proteomes" id="UP000253664"/>
    </source>
</evidence>
<gene>
    <name evidence="3" type="ORF">L249_2978</name>
</gene>
<reference evidence="3 4" key="1">
    <citation type="journal article" date="2015" name="BMC Genomics">
        <title>Insights from the genome of Ophiocordyceps polyrhachis-furcata to pathogenicity and host specificity in insect fungi.</title>
        <authorList>
            <person name="Wichadakul D."/>
            <person name="Kobmoo N."/>
            <person name="Ingsriswang S."/>
            <person name="Tangphatsornruang S."/>
            <person name="Chantasingh D."/>
            <person name="Luangsa-ard J.J."/>
            <person name="Eurwilaichitr L."/>
        </authorList>
    </citation>
    <scope>NUCLEOTIDE SEQUENCE [LARGE SCALE GENOMIC DNA]</scope>
    <source>
        <strain evidence="3 4">BCC 54312</strain>
    </source>
</reference>
<sequence>MIPEEMASKKTPRRLRVQPSLNARQVRFEGEDDDEASSPPARQPTNFPQVGPAPGSGPAQGWYTAADPTRSLGTSAYTNFFPTAGQMADYQNAVPHPPGVNFQPPVPDNTFGPIPHLYVPRFDPVVLLLTMACPFLMSFFLGSTIIIFLYVYCRLATSSPLASGPDAPAPGNNSPSKNEKLTPSQQPAPPMPGAFPVGPGGFVAQQPGFVPQGFTPQGFAPPGFAPPGFAPQAFVPQGFVPQGFVPQGQQPVMINGQAFVPVAAAPGQPFTPPTMPGGYVMVNGVPVPIMTPGNDFKSPDVSGVGRTPNEEALRQIQFAYANRLFEPQDFKPGDDDPSRFYYVREIDGNWTQRNRYTIDQMACRWYVTDEGWFYAVRLPD</sequence>
<evidence type="ECO:0000256" key="2">
    <source>
        <dbReference type="SAM" id="Phobius"/>
    </source>
</evidence>
<proteinExistence type="predicted"/>
<feature type="region of interest" description="Disordered" evidence="1">
    <location>
        <begin position="1"/>
        <end position="65"/>
    </location>
</feature>
<organism evidence="3 4">
    <name type="scientific">Ophiocordyceps polyrhachis-furcata BCC 54312</name>
    <dbReference type="NCBI Taxonomy" id="1330021"/>
    <lineage>
        <taxon>Eukaryota</taxon>
        <taxon>Fungi</taxon>
        <taxon>Dikarya</taxon>
        <taxon>Ascomycota</taxon>
        <taxon>Pezizomycotina</taxon>
        <taxon>Sordariomycetes</taxon>
        <taxon>Hypocreomycetidae</taxon>
        <taxon>Hypocreales</taxon>
        <taxon>Ophiocordycipitaceae</taxon>
        <taxon>Ophiocordyceps</taxon>
    </lineage>
</organism>
<dbReference type="AlphaFoldDB" id="A0A367LMW5"/>
<dbReference type="Proteomes" id="UP000253664">
    <property type="component" value="Unassembled WGS sequence"/>
</dbReference>